<feature type="domain" description="HTH tetR-type" evidence="3">
    <location>
        <begin position="10"/>
        <end position="70"/>
    </location>
</feature>
<organism evidence="4 5">
    <name type="scientific">Salinadaptatus halalkaliphilus</name>
    <dbReference type="NCBI Taxonomy" id="2419781"/>
    <lineage>
        <taxon>Archaea</taxon>
        <taxon>Methanobacteriati</taxon>
        <taxon>Methanobacteriota</taxon>
        <taxon>Stenosarchaea group</taxon>
        <taxon>Halobacteria</taxon>
        <taxon>Halobacteriales</taxon>
        <taxon>Natrialbaceae</taxon>
        <taxon>Salinadaptatus</taxon>
    </lineage>
</organism>
<sequence length="207" mass="23632">MKGFSDEERERIRASLLECGRELFAQYGLERTRIKDITDDVGIGTSTFYQFFDSKEELYVDVLIAERKRLNAELEAAVEDIDSPREQVRVTLETVFEAIESNPLISRLVVEGELRLLQNQLSDAERRAIIEEFGNERLGYIDGWVDNPAFKYDDPRIVDGLLRLLAFVTRSKDIDSETNGVSEYEVIRGALIDVVVDGLFEDNGESQ</sequence>
<dbReference type="InterPro" id="IPR009057">
    <property type="entry name" value="Homeodomain-like_sf"/>
</dbReference>
<keyword evidence="1 2" id="KW-0238">DNA-binding</keyword>
<dbReference type="SUPFAM" id="SSF46689">
    <property type="entry name" value="Homeodomain-like"/>
    <property type="match status" value="1"/>
</dbReference>
<dbReference type="PANTHER" id="PTHR43479">
    <property type="entry name" value="ACREF/ENVCD OPERON REPRESSOR-RELATED"/>
    <property type="match status" value="1"/>
</dbReference>
<dbReference type="AlphaFoldDB" id="A0A4S3TMC7"/>
<proteinExistence type="predicted"/>
<dbReference type="InterPro" id="IPR050624">
    <property type="entry name" value="HTH-type_Tx_Regulator"/>
</dbReference>
<gene>
    <name evidence="4" type="ORF">D8Y22_08730</name>
</gene>
<evidence type="ECO:0000259" key="3">
    <source>
        <dbReference type="PROSITE" id="PS50977"/>
    </source>
</evidence>
<evidence type="ECO:0000313" key="4">
    <source>
        <dbReference type="EMBL" id="THE65276.1"/>
    </source>
</evidence>
<dbReference type="PRINTS" id="PR00455">
    <property type="entry name" value="HTHTETR"/>
</dbReference>
<feature type="DNA-binding region" description="H-T-H motif" evidence="2">
    <location>
        <begin position="33"/>
        <end position="52"/>
    </location>
</feature>
<dbReference type="GO" id="GO:0003677">
    <property type="term" value="F:DNA binding"/>
    <property type="evidence" value="ECO:0007669"/>
    <property type="project" value="UniProtKB-UniRule"/>
</dbReference>
<dbReference type="Pfam" id="PF00440">
    <property type="entry name" value="TetR_N"/>
    <property type="match status" value="1"/>
</dbReference>
<comment type="caution">
    <text evidence="4">The sequence shown here is derived from an EMBL/GenBank/DDBJ whole genome shotgun (WGS) entry which is preliminary data.</text>
</comment>
<dbReference type="Gene3D" id="1.10.357.10">
    <property type="entry name" value="Tetracycline Repressor, domain 2"/>
    <property type="match status" value="1"/>
</dbReference>
<dbReference type="InterPro" id="IPR001647">
    <property type="entry name" value="HTH_TetR"/>
</dbReference>
<accession>A0A4S3TMC7</accession>
<dbReference type="Proteomes" id="UP000318864">
    <property type="component" value="Unassembled WGS sequence"/>
</dbReference>
<evidence type="ECO:0000256" key="2">
    <source>
        <dbReference type="PROSITE-ProRule" id="PRU00335"/>
    </source>
</evidence>
<evidence type="ECO:0000256" key="1">
    <source>
        <dbReference type="ARBA" id="ARBA00023125"/>
    </source>
</evidence>
<evidence type="ECO:0000313" key="5">
    <source>
        <dbReference type="Proteomes" id="UP000318864"/>
    </source>
</evidence>
<protein>
    <submittedName>
        <fullName evidence="4">TetR/AcrR family transcriptional regulator</fullName>
    </submittedName>
</protein>
<dbReference type="RefSeq" id="WP_141464312.1">
    <property type="nucleotide sequence ID" value="NZ_RBZW01000021.1"/>
</dbReference>
<keyword evidence="5" id="KW-1185">Reference proteome</keyword>
<dbReference type="PROSITE" id="PS50977">
    <property type="entry name" value="HTH_TETR_2"/>
    <property type="match status" value="1"/>
</dbReference>
<dbReference type="PANTHER" id="PTHR43479:SF11">
    <property type="entry name" value="ACREF_ENVCD OPERON REPRESSOR-RELATED"/>
    <property type="match status" value="1"/>
</dbReference>
<name>A0A4S3TMC7_9EURY</name>
<reference evidence="4 5" key="1">
    <citation type="submission" date="2018-10" db="EMBL/GenBank/DDBJ databases">
        <title>Natronolimnobius sp. XQ-INN 246 isolated from Inner Mongolia Autonomous Region of China.</title>
        <authorList>
            <person name="Xue Q."/>
        </authorList>
    </citation>
    <scope>NUCLEOTIDE SEQUENCE [LARGE SCALE GENOMIC DNA]</scope>
    <source>
        <strain evidence="4 5">XQ-INN 246</strain>
    </source>
</reference>
<dbReference type="OrthoDB" id="135877at2157"/>
<dbReference type="EMBL" id="RBZW01000021">
    <property type="protein sequence ID" value="THE65276.1"/>
    <property type="molecule type" value="Genomic_DNA"/>
</dbReference>